<dbReference type="AlphaFoldDB" id="A0A8D8R9X6"/>
<name>A0A8D8R9X6_9HEMI</name>
<evidence type="ECO:0000313" key="1">
    <source>
        <dbReference type="EMBL" id="CAG6645209.1"/>
    </source>
</evidence>
<accession>A0A8D8R9X6</accession>
<organism evidence="1">
    <name type="scientific">Cacopsylla melanoneura</name>
    <dbReference type="NCBI Taxonomy" id="428564"/>
    <lineage>
        <taxon>Eukaryota</taxon>
        <taxon>Metazoa</taxon>
        <taxon>Ecdysozoa</taxon>
        <taxon>Arthropoda</taxon>
        <taxon>Hexapoda</taxon>
        <taxon>Insecta</taxon>
        <taxon>Pterygota</taxon>
        <taxon>Neoptera</taxon>
        <taxon>Paraneoptera</taxon>
        <taxon>Hemiptera</taxon>
        <taxon>Sternorrhyncha</taxon>
        <taxon>Psylloidea</taxon>
        <taxon>Psyllidae</taxon>
        <taxon>Psyllinae</taxon>
        <taxon>Cacopsylla</taxon>
    </lineage>
</organism>
<sequence length="143" mass="16642">MCILFERAHYYYLVTKFKQRVSSAMLCSLGRNSVLETQEGNSVLETQEFLFQSHSIINDTILSSGRRSMNRFLSKHIYNNCFINITIVFSFTKKTAFQELGVLFQNIGYQVTDTFVWPLYNSVIIRDGSFKLQALVELTNYSY</sequence>
<protein>
    <submittedName>
        <fullName evidence="1">Uncharacterized protein</fullName>
    </submittedName>
</protein>
<reference evidence="1" key="1">
    <citation type="submission" date="2021-05" db="EMBL/GenBank/DDBJ databases">
        <authorList>
            <person name="Alioto T."/>
            <person name="Alioto T."/>
            <person name="Gomez Garrido J."/>
        </authorList>
    </citation>
    <scope>NUCLEOTIDE SEQUENCE</scope>
</reference>
<proteinExistence type="predicted"/>
<dbReference type="EMBL" id="HBUF01135801">
    <property type="protein sequence ID" value="CAG6645209.1"/>
    <property type="molecule type" value="Transcribed_RNA"/>
</dbReference>